<name>A0A2K9N8B7_9PROT</name>
<gene>
    <name evidence="1" type="ORF">C0V82_03355</name>
</gene>
<organism evidence="1 2">
    <name type="scientific">Niveispirillum cyanobacteriorum</name>
    <dbReference type="NCBI Taxonomy" id="1612173"/>
    <lineage>
        <taxon>Bacteria</taxon>
        <taxon>Pseudomonadati</taxon>
        <taxon>Pseudomonadota</taxon>
        <taxon>Alphaproteobacteria</taxon>
        <taxon>Rhodospirillales</taxon>
        <taxon>Azospirillaceae</taxon>
        <taxon>Niveispirillum</taxon>
    </lineage>
</organism>
<evidence type="ECO:0000313" key="1">
    <source>
        <dbReference type="EMBL" id="AUN29380.1"/>
    </source>
</evidence>
<protein>
    <submittedName>
        <fullName evidence="1">tRNA cyclic N6-threonylcarbamoyladenosine(37) synthase TcdA</fullName>
    </submittedName>
</protein>
<dbReference type="OrthoDB" id="7355307at2"/>
<keyword evidence="2" id="KW-1185">Reference proteome</keyword>
<sequence length="116" mass="12872">MIVDSRHIMFSPEAIREAVKTYRELFPTKQPPGLLGPIVIRGADPLILGVKVQAMGSSTYREVEMDENEIAAMLIVFCRKIKIPLPRTANKSFEVDGENIALVVSKAMMMQRPTGA</sequence>
<dbReference type="AlphaFoldDB" id="A0A2K9N8B7"/>
<dbReference type="RefSeq" id="WP_054169499.1">
    <property type="nucleotide sequence ID" value="NZ_BMGN01000004.1"/>
</dbReference>
<proteinExistence type="predicted"/>
<evidence type="ECO:0000313" key="2">
    <source>
        <dbReference type="Proteomes" id="UP000234752"/>
    </source>
</evidence>
<dbReference type="EMBL" id="CP025611">
    <property type="protein sequence ID" value="AUN29380.1"/>
    <property type="molecule type" value="Genomic_DNA"/>
</dbReference>
<dbReference type="Proteomes" id="UP000234752">
    <property type="component" value="Chromosome eg_1"/>
</dbReference>
<reference evidence="1 2" key="1">
    <citation type="submission" date="2017-12" db="EMBL/GenBank/DDBJ databases">
        <title>Genomes of bacteria within cyanobacterial aggregates.</title>
        <authorList>
            <person name="Cai H."/>
        </authorList>
    </citation>
    <scope>NUCLEOTIDE SEQUENCE [LARGE SCALE GENOMIC DNA]</scope>
    <source>
        <strain evidence="1 2">TH16</strain>
    </source>
</reference>
<accession>A0A2K9N8B7</accession>
<dbReference type="KEGG" id="ncb:C0V82_03355"/>